<proteinExistence type="predicted"/>
<dbReference type="Gene3D" id="3.60.60.10">
    <property type="entry name" value="Penicillin V Acylase, Chain A"/>
    <property type="match status" value="1"/>
</dbReference>
<keyword evidence="4" id="KW-1185">Reference proteome</keyword>
<organism evidence="3 4">
    <name type="scientific">Phialophora macrospora</name>
    <dbReference type="NCBI Taxonomy" id="1851006"/>
    <lineage>
        <taxon>Eukaryota</taxon>
        <taxon>Fungi</taxon>
        <taxon>Dikarya</taxon>
        <taxon>Ascomycota</taxon>
        <taxon>Pezizomycotina</taxon>
        <taxon>Eurotiomycetes</taxon>
        <taxon>Chaetothyriomycetidae</taxon>
        <taxon>Chaetothyriales</taxon>
        <taxon>Herpotrichiellaceae</taxon>
        <taxon>Phialophora</taxon>
    </lineage>
</organism>
<feature type="domain" description="Peptidase C45 hydrolase" evidence="2">
    <location>
        <begin position="119"/>
        <end position="360"/>
    </location>
</feature>
<dbReference type="EMBL" id="KN846958">
    <property type="protein sequence ID" value="KIW69538.1"/>
    <property type="molecule type" value="Genomic_DNA"/>
</dbReference>
<dbReference type="Pfam" id="PF03417">
    <property type="entry name" value="AAT"/>
    <property type="match status" value="1"/>
</dbReference>
<evidence type="ECO:0000256" key="1">
    <source>
        <dbReference type="SAM" id="MobiDB-lite"/>
    </source>
</evidence>
<dbReference type="HOGENOM" id="CLU_037787_1_0_1"/>
<dbReference type="InterPro" id="IPR005079">
    <property type="entry name" value="Peptidase_C45_hydrolase"/>
</dbReference>
<feature type="region of interest" description="Disordered" evidence="1">
    <location>
        <begin position="289"/>
        <end position="316"/>
    </location>
</feature>
<dbReference type="Gene3D" id="1.10.10.2120">
    <property type="match status" value="1"/>
</dbReference>
<evidence type="ECO:0000313" key="4">
    <source>
        <dbReference type="Proteomes" id="UP000054266"/>
    </source>
</evidence>
<feature type="compositionally biased region" description="Basic and acidic residues" evidence="1">
    <location>
        <begin position="292"/>
        <end position="304"/>
    </location>
</feature>
<dbReference type="AlphaFoldDB" id="A0A0D2FMX8"/>
<dbReference type="STRING" id="5601.A0A0D2FMX8"/>
<accession>A0A0D2FMX8</accession>
<dbReference type="InterPro" id="IPR047794">
    <property type="entry name" value="C45_proenzyme-like"/>
</dbReference>
<evidence type="ECO:0000313" key="3">
    <source>
        <dbReference type="EMBL" id="KIW69538.1"/>
    </source>
</evidence>
<dbReference type="PANTHER" id="PTHR34180:SF1">
    <property type="entry name" value="BETA-ALANYL-DOPAMINE_CARCININE HYDROLASE"/>
    <property type="match status" value="1"/>
</dbReference>
<protein>
    <recommendedName>
        <fullName evidence="2">Peptidase C45 hydrolase domain-containing protein</fullName>
    </recommendedName>
</protein>
<dbReference type="InterPro" id="IPR047801">
    <property type="entry name" value="Peptidase_C45"/>
</dbReference>
<dbReference type="NCBIfam" id="NF040521">
    <property type="entry name" value="C45_proenzyme"/>
    <property type="match status" value="1"/>
</dbReference>
<dbReference type="Proteomes" id="UP000054266">
    <property type="component" value="Unassembled WGS sequence"/>
</dbReference>
<reference evidence="3 4" key="1">
    <citation type="submission" date="2015-01" db="EMBL/GenBank/DDBJ databases">
        <title>The Genome Sequence of Capronia semiimmersa CBS27337.</title>
        <authorList>
            <consortium name="The Broad Institute Genomics Platform"/>
            <person name="Cuomo C."/>
            <person name="de Hoog S."/>
            <person name="Gorbushina A."/>
            <person name="Stielow B."/>
            <person name="Teixiera M."/>
            <person name="Abouelleil A."/>
            <person name="Chapman S.B."/>
            <person name="Priest M."/>
            <person name="Young S.K."/>
            <person name="Wortman J."/>
            <person name="Nusbaum C."/>
            <person name="Birren B."/>
        </authorList>
    </citation>
    <scope>NUCLEOTIDE SEQUENCE [LARGE SCALE GENOMIC DNA]</scope>
    <source>
        <strain evidence="3 4">CBS 27337</strain>
    </source>
</reference>
<sequence>MVRTIHCSGSHYEIGLAYGRAAEDLIAKSLENYREHFKATCGLSMDELLATARQVGATLKAKVPHLYEEIQGIAKGSRCQVDDIILLNARSEIVLTAGTAHAKLENLGGCSTYGQLYNGQVWAAQNWDWNSNQRDQLVHLILEPDGKPKCHIMTEAGLVGKVGLNSYGVATNVNAIKASNLDLDKLPLHVLLRIPMEHKNGASAVKEMQSVGAASVGHVMISDATGNNSFETNPDGPWAVNRADEHGRVFHTNHVIVPDRSATIKDDVIVPDTFPRLDRLRQLVQQHLRTNAGDDREPSADEQAKSPPSYDSISSLLKDEQGSPFGICRIGNSDQPVETIFSIVTNCSEKKAKVAIGIPNNVREWVELSF</sequence>
<gene>
    <name evidence="3" type="ORF">PV04_05411</name>
</gene>
<evidence type="ECO:0000259" key="2">
    <source>
        <dbReference type="Pfam" id="PF03417"/>
    </source>
</evidence>
<name>A0A0D2FMX8_9EURO</name>
<dbReference type="PANTHER" id="PTHR34180">
    <property type="entry name" value="PEPTIDASE C45"/>
    <property type="match status" value="1"/>
</dbReference>